<dbReference type="InterPro" id="IPR013761">
    <property type="entry name" value="SAM/pointed_sf"/>
</dbReference>
<dbReference type="PANTHER" id="PTHR14454:SF11">
    <property type="entry name" value="SERRANO, ISOFORM F"/>
    <property type="match status" value="1"/>
</dbReference>
<accession>A0ABD3Y124</accession>
<dbReference type="AlphaFoldDB" id="A0ABD3Y124"/>
<evidence type="ECO:0000313" key="4">
    <source>
        <dbReference type="Proteomes" id="UP001634394"/>
    </source>
</evidence>
<comment type="caution">
    <text evidence="3">The sequence shown here is derived from an EMBL/GenBank/DDBJ whole genome shotgun (WGS) entry which is preliminary data.</text>
</comment>
<evidence type="ECO:0000313" key="3">
    <source>
        <dbReference type="EMBL" id="KAL3891480.1"/>
    </source>
</evidence>
<dbReference type="Gene3D" id="1.10.150.50">
    <property type="entry name" value="Transcription Factor, Ets-1"/>
    <property type="match status" value="1"/>
</dbReference>
<dbReference type="InterPro" id="IPR052281">
    <property type="entry name" value="GAREM"/>
</dbReference>
<protein>
    <recommendedName>
        <fullName evidence="2">SAM domain-containing protein</fullName>
    </recommendedName>
</protein>
<feature type="domain" description="SAM" evidence="2">
    <location>
        <begin position="323"/>
        <end position="378"/>
    </location>
</feature>
<dbReference type="Proteomes" id="UP001634394">
    <property type="component" value="Unassembled WGS sequence"/>
</dbReference>
<reference evidence="3 4" key="1">
    <citation type="submission" date="2024-11" db="EMBL/GenBank/DDBJ databases">
        <title>Chromosome-level genome assembly of the freshwater bivalve Anodonta woodiana.</title>
        <authorList>
            <person name="Chen X."/>
        </authorList>
    </citation>
    <scope>NUCLEOTIDE SEQUENCE [LARGE SCALE GENOMIC DNA]</scope>
    <source>
        <strain evidence="3">MN2024</strain>
        <tissue evidence="3">Gills</tissue>
    </source>
</reference>
<keyword evidence="4" id="KW-1185">Reference proteome</keyword>
<sequence length="384" mass="44470">MMFQCDSMSYQVSEFFEKFQHRFPTVAMLQPEVHEEIETDIFSGQQVIRIHASSSQCRVVAVTAEKNGRKCDNYSLPLDMPLKFCIKKGFRWKENKEFSLSEIIEKNKLPIEVRFAKDETITVGSVSLSTSIFPALKLTHTIEEISMLVNFITDDGIDLRSVRIPLYLKDLRLCLITGIKGKTAVYWKFFQDELTAKLSINLDMKDEHKDVNDYPVTISNESVYEELEPSLTSVQYERIQSFSFYKPRKKPLPVAEKSDSYANSSVYKNIPPELPPRNSESKKKSIVQDESADELFCSTRTTEITGMTSDKELPAKIEQYKIKDVSEALRFLKLDKYIQRFEDEMVDGRMLRSIDGNFLRDEFKFTRVEALRLMNYVKDGHIPA</sequence>
<gene>
    <name evidence="3" type="ORF">ACJMK2_003742</name>
</gene>
<dbReference type="Pfam" id="PF00536">
    <property type="entry name" value="SAM_1"/>
    <property type="match status" value="1"/>
</dbReference>
<dbReference type="PANTHER" id="PTHR14454">
    <property type="entry name" value="GRB2-ASSOCIATED AND REGULATOR OF MAPK PROTEIN FAMILY MEMBER"/>
    <property type="match status" value="1"/>
</dbReference>
<evidence type="ECO:0000259" key="2">
    <source>
        <dbReference type="Pfam" id="PF00536"/>
    </source>
</evidence>
<feature type="region of interest" description="Disordered" evidence="1">
    <location>
        <begin position="265"/>
        <end position="284"/>
    </location>
</feature>
<evidence type="ECO:0000256" key="1">
    <source>
        <dbReference type="SAM" id="MobiDB-lite"/>
    </source>
</evidence>
<dbReference type="InterPro" id="IPR001660">
    <property type="entry name" value="SAM"/>
</dbReference>
<organism evidence="3 4">
    <name type="scientific">Sinanodonta woodiana</name>
    <name type="common">Chinese pond mussel</name>
    <name type="synonym">Anodonta woodiana</name>
    <dbReference type="NCBI Taxonomy" id="1069815"/>
    <lineage>
        <taxon>Eukaryota</taxon>
        <taxon>Metazoa</taxon>
        <taxon>Spiralia</taxon>
        <taxon>Lophotrochozoa</taxon>
        <taxon>Mollusca</taxon>
        <taxon>Bivalvia</taxon>
        <taxon>Autobranchia</taxon>
        <taxon>Heteroconchia</taxon>
        <taxon>Palaeoheterodonta</taxon>
        <taxon>Unionida</taxon>
        <taxon>Unionoidea</taxon>
        <taxon>Unionidae</taxon>
        <taxon>Unioninae</taxon>
        <taxon>Sinanodonta</taxon>
    </lineage>
</organism>
<dbReference type="SUPFAM" id="SSF47769">
    <property type="entry name" value="SAM/Pointed domain"/>
    <property type="match status" value="1"/>
</dbReference>
<proteinExistence type="predicted"/>
<dbReference type="EMBL" id="JBJQND010000001">
    <property type="protein sequence ID" value="KAL3891480.1"/>
    <property type="molecule type" value="Genomic_DNA"/>
</dbReference>
<name>A0ABD3Y124_SINWO</name>